<organism evidence="2 3">
    <name type="scientific">Fraxinus pennsylvanica</name>
    <dbReference type="NCBI Taxonomy" id="56036"/>
    <lineage>
        <taxon>Eukaryota</taxon>
        <taxon>Viridiplantae</taxon>
        <taxon>Streptophyta</taxon>
        <taxon>Embryophyta</taxon>
        <taxon>Tracheophyta</taxon>
        <taxon>Spermatophyta</taxon>
        <taxon>Magnoliopsida</taxon>
        <taxon>eudicotyledons</taxon>
        <taxon>Gunneridae</taxon>
        <taxon>Pentapetalae</taxon>
        <taxon>asterids</taxon>
        <taxon>lamiids</taxon>
        <taxon>Lamiales</taxon>
        <taxon>Oleaceae</taxon>
        <taxon>Oleeae</taxon>
        <taxon>Fraxinus</taxon>
    </lineage>
</organism>
<accession>A0AAD2E4P7</accession>
<dbReference type="AlphaFoldDB" id="A0AAD2E4P7"/>
<keyword evidence="1" id="KW-1133">Transmembrane helix</keyword>
<evidence type="ECO:0000313" key="3">
    <source>
        <dbReference type="Proteomes" id="UP000834106"/>
    </source>
</evidence>
<feature type="transmembrane region" description="Helical" evidence="1">
    <location>
        <begin position="37"/>
        <end position="58"/>
    </location>
</feature>
<evidence type="ECO:0000313" key="2">
    <source>
        <dbReference type="EMBL" id="CAI9776053.1"/>
    </source>
</evidence>
<dbReference type="Pfam" id="PF05512">
    <property type="entry name" value="AWPM-19"/>
    <property type="match status" value="1"/>
</dbReference>
<keyword evidence="1" id="KW-0472">Membrane</keyword>
<reference evidence="2" key="1">
    <citation type="submission" date="2023-05" db="EMBL/GenBank/DDBJ databases">
        <authorList>
            <person name="Huff M."/>
        </authorList>
    </citation>
    <scope>NUCLEOTIDE SEQUENCE</scope>
</reference>
<evidence type="ECO:0000256" key="1">
    <source>
        <dbReference type="SAM" id="Phobius"/>
    </source>
</evidence>
<keyword evidence="1" id="KW-0812">Transmembrane</keyword>
<gene>
    <name evidence="2" type="ORF">FPE_LOCUS23483</name>
</gene>
<dbReference type="Proteomes" id="UP000834106">
    <property type="component" value="Chromosome 14"/>
</dbReference>
<name>A0AAD2E4P7_9LAMI</name>
<dbReference type="EMBL" id="OU503049">
    <property type="protein sequence ID" value="CAI9776053.1"/>
    <property type="molecule type" value="Genomic_DNA"/>
</dbReference>
<dbReference type="PANTHER" id="PTHR33294">
    <property type="entry name" value="AWPM-19-LIKE FAMILY PROTEIN"/>
    <property type="match status" value="1"/>
</dbReference>
<proteinExistence type="predicted"/>
<dbReference type="InterPro" id="IPR008390">
    <property type="entry name" value="AWPM-19"/>
</dbReference>
<dbReference type="PANTHER" id="PTHR33294:SF5">
    <property type="entry name" value="AWPM-19-LIKE FAMILY PROTEIN"/>
    <property type="match status" value="1"/>
</dbReference>
<protein>
    <submittedName>
        <fullName evidence="2">Uncharacterized protein</fullName>
    </submittedName>
</protein>
<sequence length="104" mass="11169">MRPPCSSLYSHYWLLFSRIVSKIAGENHLQAWRNNSLAAAGSSSLVAYAVTTFAFGLVCKEISIGRWKGWSSRYGRGYGDPDYSIGAPGAEHVPKDGGVTGTGV</sequence>
<keyword evidence="3" id="KW-1185">Reference proteome</keyword>